<dbReference type="SUPFAM" id="SSF69572">
    <property type="entry name" value="Activating enzymes of the ubiquitin-like proteins"/>
    <property type="match status" value="1"/>
</dbReference>
<dbReference type="PANTHER" id="PTHR43267:SF1">
    <property type="entry name" value="TRNA THREONYLCARBAMOYLADENOSINE DEHYDRATASE"/>
    <property type="match status" value="1"/>
</dbReference>
<dbReference type="InterPro" id="IPR045886">
    <property type="entry name" value="ThiF/MoeB/HesA"/>
</dbReference>
<name>A0A366SGH6_9ENTE</name>
<dbReference type="Gene3D" id="3.40.50.720">
    <property type="entry name" value="NAD(P)-binding Rossmann-like Domain"/>
    <property type="match status" value="1"/>
</dbReference>
<feature type="transmembrane region" description="Helical" evidence="1">
    <location>
        <begin position="225"/>
        <end position="245"/>
    </location>
</feature>
<reference evidence="3 4" key="1">
    <citation type="submission" date="2015-06" db="EMBL/GenBank/DDBJ databases">
        <title>The Genome Sequence of Enterococcus cecorum 170AEA1.</title>
        <authorList>
            <consortium name="The Broad Institute Genomics Platform"/>
            <consortium name="The Broad Institute Genome Sequencing Center for Infectious Disease"/>
            <person name="Earl A.M."/>
            <person name="Van Tyne D."/>
            <person name="Lebreton F."/>
            <person name="Saavedra J.T."/>
            <person name="Gilmore M.S."/>
            <person name="Manson McGuire A."/>
            <person name="Clock S."/>
            <person name="Crupain M."/>
            <person name="Rangan U."/>
            <person name="Young S."/>
            <person name="Abouelleil A."/>
            <person name="Cao P."/>
            <person name="Chapman S.B."/>
            <person name="Griggs A."/>
            <person name="Priest M."/>
            <person name="Shea T."/>
            <person name="Wortman J."/>
            <person name="Nusbaum C."/>
            <person name="Birren B."/>
        </authorList>
    </citation>
    <scope>NUCLEOTIDE SEQUENCE [LARGE SCALE GENOMIC DNA]</scope>
    <source>
        <strain evidence="3 4">170AEA1</strain>
    </source>
</reference>
<dbReference type="GO" id="GO:0061503">
    <property type="term" value="F:tRNA threonylcarbamoyladenosine dehydratase"/>
    <property type="evidence" value="ECO:0007669"/>
    <property type="project" value="TreeGrafter"/>
</dbReference>
<accession>A0A366SGH6</accession>
<evidence type="ECO:0000259" key="2">
    <source>
        <dbReference type="Pfam" id="PF00899"/>
    </source>
</evidence>
<dbReference type="EMBL" id="LEOY01000014">
    <property type="protein sequence ID" value="RBR28558.1"/>
    <property type="molecule type" value="Genomic_DNA"/>
</dbReference>
<keyword evidence="1" id="KW-1133">Transmembrane helix</keyword>
<dbReference type="GO" id="GO:0008641">
    <property type="term" value="F:ubiquitin-like modifier activating enzyme activity"/>
    <property type="evidence" value="ECO:0007669"/>
    <property type="project" value="InterPro"/>
</dbReference>
<feature type="transmembrane region" description="Helical" evidence="1">
    <location>
        <begin position="277"/>
        <end position="297"/>
    </location>
</feature>
<proteinExistence type="predicted"/>
<dbReference type="InterPro" id="IPR000594">
    <property type="entry name" value="ThiF_NAD_FAD-bd"/>
</dbReference>
<protein>
    <recommendedName>
        <fullName evidence="2">THIF-type NAD/FAD binding fold domain-containing protein</fullName>
    </recommendedName>
</protein>
<organism evidence="3 4">
    <name type="scientific">Enterococcus cecorum</name>
    <dbReference type="NCBI Taxonomy" id="44008"/>
    <lineage>
        <taxon>Bacteria</taxon>
        <taxon>Bacillati</taxon>
        <taxon>Bacillota</taxon>
        <taxon>Bacilli</taxon>
        <taxon>Lactobacillales</taxon>
        <taxon>Enterococcaceae</taxon>
        <taxon>Enterococcus</taxon>
    </lineage>
</organism>
<dbReference type="AlphaFoldDB" id="A0A366SGH6"/>
<keyword evidence="1" id="KW-0472">Membrane</keyword>
<dbReference type="PANTHER" id="PTHR43267">
    <property type="entry name" value="TRNA THREONYLCARBAMOYLADENOSINE DEHYDRATASE"/>
    <property type="match status" value="1"/>
</dbReference>
<keyword evidence="1" id="KW-0812">Transmembrane</keyword>
<feature type="domain" description="THIF-type NAD/FAD binding fold" evidence="2">
    <location>
        <begin position="107"/>
        <end position="222"/>
    </location>
</feature>
<sequence length="321" mass="36921">MYIRLKSEKDWLLKNDGIFLSTPNHQIEKVINTDNNLEFFNFIKFLEDFRTNDEIESYTYLTSEEKSDVLSYLDSNKYIQKSNDKLCLTRNDYFFNIFPGVESGSILSRIKEKRLIIVGLGTIGSYLVDLFSRIGFENIIIIDGDKVEEKNISAQLYYSSDIGNYKVDVLKQRFEEKVTAINKYISNFEDLKATVGGFSEDDIVINAADDYKLTLSLAESIVNKIFVGSLIVCGYGPLLVTAYLINNENKAKFLIEYVTQLLNERKKEERISRNSGICLNGFIGSFFVAKMIIDLFLEIDSEVASYNFVNNEFYLTSEMEE</sequence>
<evidence type="ECO:0000313" key="3">
    <source>
        <dbReference type="EMBL" id="RBR28558.1"/>
    </source>
</evidence>
<comment type="caution">
    <text evidence="3">The sequence shown here is derived from an EMBL/GenBank/DDBJ whole genome shotgun (WGS) entry which is preliminary data.</text>
</comment>
<dbReference type="Proteomes" id="UP000252800">
    <property type="component" value="Unassembled WGS sequence"/>
</dbReference>
<evidence type="ECO:0000256" key="1">
    <source>
        <dbReference type="SAM" id="Phobius"/>
    </source>
</evidence>
<gene>
    <name evidence="3" type="ORF">EB18_01690</name>
</gene>
<dbReference type="Pfam" id="PF00899">
    <property type="entry name" value="ThiF"/>
    <property type="match status" value="1"/>
</dbReference>
<dbReference type="CDD" id="cd01483">
    <property type="entry name" value="E1_enzyme_family"/>
    <property type="match status" value="1"/>
</dbReference>
<dbReference type="InterPro" id="IPR035985">
    <property type="entry name" value="Ubiquitin-activating_enz"/>
</dbReference>
<evidence type="ECO:0000313" key="4">
    <source>
        <dbReference type="Proteomes" id="UP000252800"/>
    </source>
</evidence>
<dbReference type="GO" id="GO:0061504">
    <property type="term" value="P:cyclic threonylcarbamoyladenosine biosynthetic process"/>
    <property type="evidence" value="ECO:0007669"/>
    <property type="project" value="TreeGrafter"/>
</dbReference>
<dbReference type="RefSeq" id="WP_113784843.1">
    <property type="nucleotide sequence ID" value="NZ_KZ845744.1"/>
</dbReference>